<accession>A0ABQ7VAV7</accession>
<proteinExistence type="predicted"/>
<protein>
    <submittedName>
        <fullName evidence="1">Uncharacterized protein</fullName>
    </submittedName>
</protein>
<evidence type="ECO:0000313" key="1">
    <source>
        <dbReference type="EMBL" id="KAH0761186.1"/>
    </source>
</evidence>
<keyword evidence="2" id="KW-1185">Reference proteome</keyword>
<dbReference type="EMBL" id="JAIVGD010000013">
    <property type="protein sequence ID" value="KAH0761186.1"/>
    <property type="molecule type" value="Genomic_DNA"/>
</dbReference>
<organism evidence="1 2">
    <name type="scientific">Solanum tuberosum</name>
    <name type="common">Potato</name>
    <dbReference type="NCBI Taxonomy" id="4113"/>
    <lineage>
        <taxon>Eukaryota</taxon>
        <taxon>Viridiplantae</taxon>
        <taxon>Streptophyta</taxon>
        <taxon>Embryophyta</taxon>
        <taxon>Tracheophyta</taxon>
        <taxon>Spermatophyta</taxon>
        <taxon>Magnoliopsida</taxon>
        <taxon>eudicotyledons</taxon>
        <taxon>Gunneridae</taxon>
        <taxon>Pentapetalae</taxon>
        <taxon>asterids</taxon>
        <taxon>lamiids</taxon>
        <taxon>Solanales</taxon>
        <taxon>Solanaceae</taxon>
        <taxon>Solanoideae</taxon>
        <taxon>Solaneae</taxon>
        <taxon>Solanum</taxon>
    </lineage>
</organism>
<gene>
    <name evidence="1" type="ORF">KY290_017259</name>
</gene>
<name>A0ABQ7VAV7_SOLTU</name>
<comment type="caution">
    <text evidence="1">The sequence shown here is derived from an EMBL/GenBank/DDBJ whole genome shotgun (WGS) entry which is preliminary data.</text>
</comment>
<reference evidence="1 2" key="1">
    <citation type="journal article" date="2021" name="bioRxiv">
        <title>Chromosome-scale and haplotype-resolved genome assembly of a tetraploid potato cultivar.</title>
        <authorList>
            <person name="Sun H."/>
            <person name="Jiao W.-B."/>
            <person name="Krause K."/>
            <person name="Campoy J.A."/>
            <person name="Goel M."/>
            <person name="Folz-Donahue K."/>
            <person name="Kukat C."/>
            <person name="Huettel B."/>
            <person name="Schneeberger K."/>
        </authorList>
    </citation>
    <scope>NUCLEOTIDE SEQUENCE [LARGE SCALE GENOMIC DNA]</scope>
    <source>
        <strain evidence="1">SolTubOtavaFocal</strain>
        <tissue evidence="1">Leaves</tissue>
    </source>
</reference>
<evidence type="ECO:0000313" key="2">
    <source>
        <dbReference type="Proteomes" id="UP000826656"/>
    </source>
</evidence>
<dbReference type="Proteomes" id="UP000826656">
    <property type="component" value="Unassembled WGS sequence"/>
</dbReference>
<sequence>METQKWSLVEKKVLRQKSRACWIDSDDSNSKYFYAQLKIITNHNNISSIYTENGIKLIEPQEVEAEF</sequence>